<keyword evidence="3" id="KW-1185">Reference proteome</keyword>
<feature type="compositionally biased region" description="Basic and acidic residues" evidence="1">
    <location>
        <begin position="555"/>
        <end position="576"/>
    </location>
</feature>
<dbReference type="EMBL" id="AGNL01045035">
    <property type="protein sequence ID" value="EJK49196.1"/>
    <property type="molecule type" value="Genomic_DNA"/>
</dbReference>
<protein>
    <submittedName>
        <fullName evidence="2">Uncharacterized protein</fullName>
    </submittedName>
</protein>
<feature type="region of interest" description="Disordered" evidence="1">
    <location>
        <begin position="844"/>
        <end position="883"/>
    </location>
</feature>
<feature type="compositionally biased region" description="Basic and acidic residues" evidence="1">
    <location>
        <begin position="1063"/>
        <end position="1076"/>
    </location>
</feature>
<feature type="compositionally biased region" description="Basic and acidic residues" evidence="1">
    <location>
        <begin position="7"/>
        <end position="18"/>
    </location>
</feature>
<feature type="compositionally biased region" description="Basic and acidic residues" evidence="1">
    <location>
        <begin position="968"/>
        <end position="995"/>
    </location>
</feature>
<feature type="region of interest" description="Disordered" evidence="1">
    <location>
        <begin position="1"/>
        <end position="24"/>
    </location>
</feature>
<dbReference type="OrthoDB" id="10642573at2759"/>
<dbReference type="Proteomes" id="UP000266841">
    <property type="component" value="Unassembled WGS sequence"/>
</dbReference>
<comment type="caution">
    <text evidence="2">The sequence shown here is derived from an EMBL/GenBank/DDBJ whole genome shotgun (WGS) entry which is preliminary data.</text>
</comment>
<feature type="compositionally biased region" description="Basic and acidic residues" evidence="1">
    <location>
        <begin position="430"/>
        <end position="442"/>
    </location>
</feature>
<feature type="compositionally biased region" description="Basic and acidic residues" evidence="1">
    <location>
        <begin position="532"/>
        <end position="546"/>
    </location>
</feature>
<feature type="compositionally biased region" description="Polar residues" evidence="1">
    <location>
        <begin position="1352"/>
        <end position="1371"/>
    </location>
</feature>
<proteinExistence type="predicted"/>
<dbReference type="OMA" id="LEMANHA"/>
<evidence type="ECO:0000256" key="1">
    <source>
        <dbReference type="SAM" id="MobiDB-lite"/>
    </source>
</evidence>
<feature type="compositionally biased region" description="Basic residues" evidence="1">
    <location>
        <begin position="1014"/>
        <end position="1029"/>
    </location>
</feature>
<feature type="compositionally biased region" description="Basic and acidic residues" evidence="1">
    <location>
        <begin position="485"/>
        <end position="497"/>
    </location>
</feature>
<feature type="compositionally biased region" description="Basic and acidic residues" evidence="1">
    <location>
        <begin position="193"/>
        <end position="205"/>
    </location>
</feature>
<feature type="compositionally biased region" description="Polar residues" evidence="1">
    <location>
        <begin position="632"/>
        <end position="661"/>
    </location>
</feature>
<feature type="compositionally biased region" description="Low complexity" evidence="1">
    <location>
        <begin position="359"/>
        <end position="368"/>
    </location>
</feature>
<sequence>MKSYPRSPDDGVLDREENVTSDDLQAMKDMIGSIKKDPSLLYKLSSLPAGASAATVNSNQAPAGYVDNDDQTDVSSLGMMSSSDHQPSAALPQSGRASYGSPGPGINVHKRMAGGSFHSQISRQNHDAEIALRMQSLRAKRGLLATHLNNKSGRKANGQHHTSTATGMNIIKDGTNIGGSSSNERTSGLDSSNNDRTERPLRMEDNSVMSSVPEREPEKSCLPLKSSDSAIESPSHSSSNDNRNSLKQNRSERISADEPRMKSPPPDKFPELIASDEANNLRKGPHVRKRGHQPGPKDDSSTKSTDNGRRSEGETSGFEVSRNTESRLDRQNQQGIEGSLEISDSERGSRSAQHRRSKSSSNDSVNSRVRQDSRRERRKGGSVHVPSSQYPPPTQRSRVRDEESARQKLKQIESMSLKGDSDGVARASRRKELESRARKEFAQDLSPRNSPPSQARGMSARQQNPRDRESMSLAGDDGVARQRRMKELESKTRRESKLSALAYTNQRPEPLSGSAGSAGPVSSPQPQRRRGRGGEKSARQKLREIESTSLMGDFEGARERRRKELESISRRERNHEGSLMTTSSEPASHESNHPPQASPSDPLQSPTPTYQFKRRQSKTRLRRRLSNSERSVTNVGVDSQETARQETNQRQIESTISQRRVSNSEPSPSLNNLVEGRENPQQRRRLSNSESSPALSQMVEPAKDNVTLTGTMSLADTRARTLSQERRRFVRRTSGASVDSESRGSVIRRLRRMTKPSKRVTNAAGEPESPAKTTVAGSDQGSEDQAQHFNSSFGSKSGHRSNGSGLISRLKNTSQIGLASPIPSPHLGNGQNRLHHTTHDVENVERGSNADSSDHERQAKSSSGSRGGGSLPPGNPYMTTEADNDDVSVGIELALRAGQVPRMVDHKGRCLFHPHIRLQKPKLFGGWKILFKHCPDCAVEHMKKTQEQLARNQQRQNRKKKKHKHRERDRMKSSSSKSFERSERSFDQSEDRLVAEDPIIGKQVGDEVTNDSTHKKRHRRKKHSSRNRREKSGTDAEDYHQQQSKAGQLKDHLGPPPLSSDRSSLRDDDSVVRDDATVQVDAPAPPPRPHDEPEEDAGSRRRSMEEFLSQADYDPDSLPRQPDQEAIVRDLARPMKDQPLQLDKVPFNHPPPLSSGDPDVEESLALVDFKKPKSKKVNGLPWSDYNGQSGRYTGEVNEEYLPHGHGEMVYDRGHVSSGIWYNGVLDTEECSIPGVKEKYTPDRLSKYSIGDKGSDEDMIIEGKKATAAAVGEIRPNDGAFVRRSDGSWTYAIVKSRSHGDNPTIKFKVNARGSTKAFPTSQWGTYVRRIKLRAPAAPTPPMNRGRQKEPPASLSSFLERNNTPSMGGSSSVAGNMMLRRLDADDLSVGSAQSAPLINRSTDNLTTAKMKIRQRSRSRSRNRKNVTTLPLLFSSSMSVSEENEGHNNDDWETASGSGYRLRGIDP</sequence>
<feature type="region of interest" description="Disordered" evidence="1">
    <location>
        <begin position="149"/>
        <end position="702"/>
    </location>
</feature>
<feature type="compositionally biased region" description="Polar residues" evidence="1">
    <location>
        <begin position="593"/>
        <end position="610"/>
    </location>
</feature>
<feature type="compositionally biased region" description="Basic residues" evidence="1">
    <location>
        <begin position="612"/>
        <end position="625"/>
    </location>
</feature>
<evidence type="ECO:0000313" key="2">
    <source>
        <dbReference type="EMBL" id="EJK49196.1"/>
    </source>
</evidence>
<feature type="compositionally biased region" description="Polar residues" evidence="1">
    <location>
        <begin position="73"/>
        <end position="86"/>
    </location>
</feature>
<feature type="compositionally biased region" description="Basic residues" evidence="1">
    <location>
        <begin position="1408"/>
        <end position="1422"/>
    </location>
</feature>
<feature type="compositionally biased region" description="Basic and acidic residues" evidence="1">
    <location>
        <begin position="717"/>
        <end position="727"/>
    </location>
</feature>
<feature type="compositionally biased region" description="Polar residues" evidence="1">
    <location>
        <begin position="178"/>
        <end position="192"/>
    </location>
</feature>
<accession>K0RK33</accession>
<evidence type="ECO:0000313" key="3">
    <source>
        <dbReference type="Proteomes" id="UP000266841"/>
    </source>
</evidence>
<feature type="compositionally biased region" description="Low complexity" evidence="1">
    <location>
        <begin position="663"/>
        <end position="673"/>
    </location>
</feature>
<feature type="compositionally biased region" description="Polar residues" evidence="1">
    <location>
        <begin position="1391"/>
        <end position="1405"/>
    </location>
</feature>
<feature type="region of interest" description="Disordered" evidence="1">
    <location>
        <begin position="945"/>
        <end position="1125"/>
    </location>
</feature>
<feature type="region of interest" description="Disordered" evidence="1">
    <location>
        <begin position="1334"/>
        <end position="1371"/>
    </location>
</feature>
<feature type="compositionally biased region" description="Polar residues" evidence="1">
    <location>
        <begin position="1423"/>
        <end position="1438"/>
    </location>
</feature>
<feature type="compositionally biased region" description="Basic and acidic residues" evidence="1">
    <location>
        <begin position="295"/>
        <end position="313"/>
    </location>
</feature>
<reference evidence="2 3" key="1">
    <citation type="journal article" date="2012" name="Genome Biol.">
        <title>Genome and low-iron response of an oceanic diatom adapted to chronic iron limitation.</title>
        <authorList>
            <person name="Lommer M."/>
            <person name="Specht M."/>
            <person name="Roy A.S."/>
            <person name="Kraemer L."/>
            <person name="Andreson R."/>
            <person name="Gutowska M.A."/>
            <person name="Wolf J."/>
            <person name="Bergner S.V."/>
            <person name="Schilhabel M.B."/>
            <person name="Klostermeier U.C."/>
            <person name="Beiko R.G."/>
            <person name="Rosenstiel P."/>
            <person name="Hippler M."/>
            <person name="Laroche J."/>
        </authorList>
    </citation>
    <scope>NUCLEOTIDE SEQUENCE [LARGE SCALE GENOMIC DNA]</scope>
    <source>
        <strain evidence="2 3">CCMP1005</strain>
    </source>
</reference>
<dbReference type="eggNOG" id="ENOG502QX8W">
    <property type="taxonomic scope" value="Eukaryota"/>
</dbReference>
<organism evidence="2 3">
    <name type="scientific">Thalassiosira oceanica</name>
    <name type="common">Marine diatom</name>
    <dbReference type="NCBI Taxonomy" id="159749"/>
    <lineage>
        <taxon>Eukaryota</taxon>
        <taxon>Sar</taxon>
        <taxon>Stramenopiles</taxon>
        <taxon>Ochrophyta</taxon>
        <taxon>Bacillariophyta</taxon>
        <taxon>Coscinodiscophyceae</taxon>
        <taxon>Thalassiosirophycidae</taxon>
        <taxon>Thalassiosirales</taxon>
        <taxon>Thalassiosiraceae</taxon>
        <taxon>Thalassiosira</taxon>
    </lineage>
</organism>
<feature type="region of interest" description="Disordered" evidence="1">
    <location>
        <begin position="715"/>
        <end position="807"/>
    </location>
</feature>
<feature type="region of interest" description="Disordered" evidence="1">
    <location>
        <begin position="51"/>
        <end position="104"/>
    </location>
</feature>
<name>K0RK33_THAOC</name>
<feature type="compositionally biased region" description="Polar residues" evidence="1">
    <location>
        <begin position="771"/>
        <end position="807"/>
    </location>
</feature>
<feature type="compositionally biased region" description="Basic residues" evidence="1">
    <location>
        <begin position="283"/>
        <end position="292"/>
    </location>
</feature>
<feature type="compositionally biased region" description="Basic and acidic residues" evidence="1">
    <location>
        <begin position="1030"/>
        <end position="1040"/>
    </location>
</feature>
<feature type="compositionally biased region" description="Polar residues" evidence="1">
    <location>
        <begin position="226"/>
        <end position="248"/>
    </location>
</feature>
<feature type="compositionally biased region" description="Basic and acidic residues" evidence="1">
    <location>
        <begin position="249"/>
        <end position="261"/>
    </location>
</feature>
<gene>
    <name evidence="2" type="ORF">THAOC_31954</name>
</gene>
<feature type="region of interest" description="Disordered" evidence="1">
    <location>
        <begin position="1391"/>
        <end position="1464"/>
    </location>
</feature>
<feature type="compositionally biased region" description="Basic residues" evidence="1">
    <location>
        <begin position="956"/>
        <end position="967"/>
    </location>
</feature>
<feature type="compositionally biased region" description="Basic residues" evidence="1">
    <location>
        <begin position="746"/>
        <end position="758"/>
    </location>
</feature>
<feature type="compositionally biased region" description="Low complexity" evidence="1">
    <location>
        <begin position="512"/>
        <end position="526"/>
    </location>
</feature>